<dbReference type="OrthoDB" id="70846at2759"/>
<reference evidence="1 2" key="1">
    <citation type="journal article" date="2014" name="Genome Biol. Evol.">
        <title>The secreted proteins of Achlya hypogyna and Thraustotheca clavata identify the ancestral oomycete secretome and reveal gene acquisitions by horizontal gene transfer.</title>
        <authorList>
            <person name="Misner I."/>
            <person name="Blouin N."/>
            <person name="Leonard G."/>
            <person name="Richards T.A."/>
            <person name="Lane C.E."/>
        </authorList>
    </citation>
    <scope>NUCLEOTIDE SEQUENCE [LARGE SCALE GENOMIC DNA]</scope>
    <source>
        <strain evidence="1 2">ATCC 34112</strain>
    </source>
</reference>
<proteinExistence type="predicted"/>
<comment type="caution">
    <text evidence="1">The sequence shown here is derived from an EMBL/GenBank/DDBJ whole genome shotgun (WGS) entry which is preliminary data.</text>
</comment>
<dbReference type="Proteomes" id="UP000243217">
    <property type="component" value="Unassembled WGS sequence"/>
</dbReference>
<protein>
    <submittedName>
        <fullName evidence="1">Uncharacterized protein</fullName>
    </submittedName>
</protein>
<dbReference type="AlphaFoldDB" id="A0A1V9ZVT3"/>
<sequence length="347" mass="38357">MWCLILCDSGAFNKTSTNDCTQCHAPYVSAMASSIPLFVYSSRCETRHYGTSTECSACNRGLHSKLETIQHEVSDTTSVVACDLGLQINVRCPGCLTVCQVPSSACFRCGTCNVYFAAPSIGAVTSFHLTRLTRSLSQSITKIIPNKTSLTVSLANYFKDDDSSSDEEFGPVYDDEDDVSSYIPAKPLTLEEDIPLGIEIAEPKPQPTITDNKPVPLAVPVNVETPMPALRKTMSAPTTYPYSSSFEKDWDILNAHDGVLTDSDDEEEEKEELSDEMMLEALQRVYYVPKQQSTFECKPLPKVKSVGHMTPVVLIEPQHNPHQLNKAMSTHQMHPMPFDIQGDVVNF</sequence>
<organism evidence="1 2">
    <name type="scientific">Thraustotheca clavata</name>
    <dbReference type="NCBI Taxonomy" id="74557"/>
    <lineage>
        <taxon>Eukaryota</taxon>
        <taxon>Sar</taxon>
        <taxon>Stramenopiles</taxon>
        <taxon>Oomycota</taxon>
        <taxon>Saprolegniomycetes</taxon>
        <taxon>Saprolegniales</taxon>
        <taxon>Achlyaceae</taxon>
        <taxon>Thraustotheca</taxon>
    </lineage>
</organism>
<gene>
    <name evidence="1" type="ORF">THRCLA_05522</name>
</gene>
<name>A0A1V9ZVT3_9STRA</name>
<evidence type="ECO:0000313" key="2">
    <source>
        <dbReference type="Proteomes" id="UP000243217"/>
    </source>
</evidence>
<evidence type="ECO:0000313" key="1">
    <source>
        <dbReference type="EMBL" id="OQS02079.1"/>
    </source>
</evidence>
<accession>A0A1V9ZVT3</accession>
<keyword evidence="2" id="KW-1185">Reference proteome</keyword>
<dbReference type="EMBL" id="JNBS01001250">
    <property type="protein sequence ID" value="OQS02079.1"/>
    <property type="molecule type" value="Genomic_DNA"/>
</dbReference>